<keyword evidence="2" id="KW-1185">Reference proteome</keyword>
<accession>A0ABP0QKY5</accession>
<dbReference type="EMBL" id="CAXAMN010024694">
    <property type="protein sequence ID" value="CAK9088876.1"/>
    <property type="molecule type" value="Genomic_DNA"/>
</dbReference>
<sequence>MSAMSYSSMDPDSPRAQDLARQKVQGFLDRHGFDDVHGPRDTSDVHQKVRIEPLYPLEVAEQLGDERMLNLLKQLGARPRGQGFLKSSWQIIRRVLVPSSRDHQNGPSHGAPRSCLIQRSAADPSCEERLQTVWA</sequence>
<gene>
    <name evidence="1" type="ORF">CCMP2556_LOCUS42828</name>
</gene>
<evidence type="ECO:0000313" key="2">
    <source>
        <dbReference type="Proteomes" id="UP001642484"/>
    </source>
</evidence>
<protein>
    <submittedName>
        <fullName evidence="1">Uncharacterized protein</fullName>
    </submittedName>
</protein>
<dbReference type="Proteomes" id="UP001642484">
    <property type="component" value="Unassembled WGS sequence"/>
</dbReference>
<proteinExistence type="predicted"/>
<name>A0ABP0QKY5_9DINO</name>
<reference evidence="1 2" key="1">
    <citation type="submission" date="2024-02" db="EMBL/GenBank/DDBJ databases">
        <authorList>
            <person name="Chen Y."/>
            <person name="Shah S."/>
            <person name="Dougan E. K."/>
            <person name="Thang M."/>
            <person name="Chan C."/>
        </authorList>
    </citation>
    <scope>NUCLEOTIDE SEQUENCE [LARGE SCALE GENOMIC DNA]</scope>
</reference>
<comment type="caution">
    <text evidence="1">The sequence shown here is derived from an EMBL/GenBank/DDBJ whole genome shotgun (WGS) entry which is preliminary data.</text>
</comment>
<evidence type="ECO:0000313" key="1">
    <source>
        <dbReference type="EMBL" id="CAK9088876.1"/>
    </source>
</evidence>
<organism evidence="1 2">
    <name type="scientific">Durusdinium trenchii</name>
    <dbReference type="NCBI Taxonomy" id="1381693"/>
    <lineage>
        <taxon>Eukaryota</taxon>
        <taxon>Sar</taxon>
        <taxon>Alveolata</taxon>
        <taxon>Dinophyceae</taxon>
        <taxon>Suessiales</taxon>
        <taxon>Symbiodiniaceae</taxon>
        <taxon>Durusdinium</taxon>
    </lineage>
</organism>